<accession>A0ABR7Z4F8</accession>
<dbReference type="EMBL" id="JAAOCA010000019">
    <property type="protein sequence ID" value="MBD1600219.1"/>
    <property type="molecule type" value="Genomic_DNA"/>
</dbReference>
<proteinExistence type="predicted"/>
<comment type="caution">
    <text evidence="2">The sequence shown here is derived from an EMBL/GenBank/DDBJ whole genome shotgun (WGS) entry which is preliminary data.</text>
</comment>
<reference evidence="2 3" key="1">
    <citation type="journal article" date="2020" name="Insects">
        <title>Bacteria Belonging to Pseudomonas typographi sp. nov. from the Bark Beetle Ips typographus Have Genomic Potential to Aid in the Host Ecology.</title>
        <authorList>
            <person name="Peral-Aranega E."/>
            <person name="Saati-Santamaria Z."/>
            <person name="Kolarik M."/>
            <person name="Rivas R."/>
            <person name="Garcia-Fraile P."/>
        </authorList>
    </citation>
    <scope>NUCLEOTIDE SEQUENCE [LARGE SCALE GENOMIC DNA]</scope>
    <source>
        <strain evidence="2 3">CA3A</strain>
    </source>
</reference>
<feature type="signal peptide" evidence="1">
    <location>
        <begin position="1"/>
        <end position="17"/>
    </location>
</feature>
<dbReference type="Proteomes" id="UP000805841">
    <property type="component" value="Unassembled WGS sequence"/>
</dbReference>
<name>A0ABR7Z4F8_9PSED</name>
<organism evidence="2 3">
    <name type="scientific">Pseudomonas typographi</name>
    <dbReference type="NCBI Taxonomy" id="2715964"/>
    <lineage>
        <taxon>Bacteria</taxon>
        <taxon>Pseudomonadati</taxon>
        <taxon>Pseudomonadota</taxon>
        <taxon>Gammaproteobacteria</taxon>
        <taxon>Pseudomonadales</taxon>
        <taxon>Pseudomonadaceae</taxon>
        <taxon>Pseudomonas</taxon>
    </lineage>
</organism>
<dbReference type="PROSITE" id="PS51257">
    <property type="entry name" value="PROKAR_LIPOPROTEIN"/>
    <property type="match status" value="1"/>
</dbReference>
<gene>
    <name evidence="2" type="ORF">HAQ05_16100</name>
</gene>
<evidence type="ECO:0000313" key="2">
    <source>
        <dbReference type="EMBL" id="MBD1600219.1"/>
    </source>
</evidence>
<evidence type="ECO:0000313" key="3">
    <source>
        <dbReference type="Proteomes" id="UP000805841"/>
    </source>
</evidence>
<keyword evidence="3" id="KW-1185">Reference proteome</keyword>
<evidence type="ECO:0008006" key="4">
    <source>
        <dbReference type="Google" id="ProtNLM"/>
    </source>
</evidence>
<keyword evidence="1" id="KW-0732">Signal</keyword>
<feature type="chain" id="PRO_5047013196" description="Lipoprotein" evidence="1">
    <location>
        <begin position="18"/>
        <end position="93"/>
    </location>
</feature>
<dbReference type="RefSeq" id="WP_190422356.1">
    <property type="nucleotide sequence ID" value="NZ_JAAOCA010000019.1"/>
</dbReference>
<sequence>MKPLLVVLSLLSLAGCAATSETEVHRGHKGVHISCSGFTSSWGRCYASAAVACGGDGYHVLAKSSQHGEDEDTGFFGFNPAGLTTRKLLVMCN</sequence>
<protein>
    <recommendedName>
        <fullName evidence="4">Lipoprotein</fullName>
    </recommendedName>
</protein>
<evidence type="ECO:0000256" key="1">
    <source>
        <dbReference type="SAM" id="SignalP"/>
    </source>
</evidence>